<keyword evidence="3 6" id="KW-0812">Transmembrane</keyword>
<reference evidence="7" key="2">
    <citation type="submission" date="2023-06" db="EMBL/GenBank/DDBJ databases">
        <authorList>
            <person name="Zeman M."/>
            <person name="Kubasova T."/>
            <person name="Jahodarova E."/>
            <person name="Nykrynova M."/>
            <person name="Rychlik I."/>
        </authorList>
    </citation>
    <scope>NUCLEOTIDE SEQUENCE</scope>
    <source>
        <strain evidence="7">153_Feed</strain>
    </source>
</reference>
<feature type="transmembrane region" description="Helical" evidence="6">
    <location>
        <begin position="83"/>
        <end position="104"/>
    </location>
</feature>
<evidence type="ECO:0000256" key="2">
    <source>
        <dbReference type="ARBA" id="ARBA00022475"/>
    </source>
</evidence>
<proteinExistence type="predicted"/>
<evidence type="ECO:0000256" key="5">
    <source>
        <dbReference type="ARBA" id="ARBA00023136"/>
    </source>
</evidence>
<dbReference type="Pfam" id="PF01943">
    <property type="entry name" value="Polysacc_synt"/>
    <property type="match status" value="1"/>
</dbReference>
<evidence type="ECO:0000313" key="7">
    <source>
        <dbReference type="EMBL" id="MDM8270164.1"/>
    </source>
</evidence>
<evidence type="ECO:0000256" key="1">
    <source>
        <dbReference type="ARBA" id="ARBA00004651"/>
    </source>
</evidence>
<sequence>MGSQKKIVKNALFLYALTFSNYFIGLLLFPYLSRVLSVEVFGIIGYATSLCMVFQMIIEYGFQISTTATIALNRDSKEKISKVISTMTCSKAVLAGISLAAFMLCCSLSESLREHGVALALFYCDAAIKAFLPDSYFRGIEKMGQITTRAVAVKSGILVLTAFFVKGDDTFLIYPLSMILCDAVALVWAFLLIRRDGVKVYRVPIADALWEIKSGFWFFVSRISVSINGSLGSLFLGFRYSPESVEMGLYSGATRLSTAAEQMISPIGDALYPSMMKSRDYRLFYKTVLLGGGVWVAGCVSAALLANPLCELILGPQYAVAGDYLRVLLVGVAFGFFSNLFGYPALSPIGKAKQANVAIMLGTCVSLAVFVLLWATGYITVQNVCVTASMMNVISFTYRFYTFCRHRPRRKSELREG</sequence>
<evidence type="ECO:0000313" key="8">
    <source>
        <dbReference type="Proteomes" id="UP001529256"/>
    </source>
</evidence>
<keyword evidence="2" id="KW-1003">Cell membrane</keyword>
<gene>
    <name evidence="7" type="ORF">QUW25_00465</name>
</gene>
<protein>
    <submittedName>
        <fullName evidence="7">Oligosaccharide flippase family protein</fullName>
    </submittedName>
</protein>
<evidence type="ECO:0000256" key="6">
    <source>
        <dbReference type="SAM" id="Phobius"/>
    </source>
</evidence>
<feature type="transmembrane region" description="Helical" evidence="6">
    <location>
        <begin position="12"/>
        <end position="31"/>
    </location>
</feature>
<dbReference type="EMBL" id="JAUDEA010000001">
    <property type="protein sequence ID" value="MDM8270164.1"/>
    <property type="molecule type" value="Genomic_DNA"/>
</dbReference>
<keyword evidence="5 6" id="KW-0472">Membrane</keyword>
<keyword evidence="4 6" id="KW-1133">Transmembrane helix</keyword>
<evidence type="ECO:0000256" key="4">
    <source>
        <dbReference type="ARBA" id="ARBA00022989"/>
    </source>
</evidence>
<keyword evidence="8" id="KW-1185">Reference proteome</keyword>
<dbReference type="Proteomes" id="UP001529256">
    <property type="component" value="Unassembled WGS sequence"/>
</dbReference>
<name>A0ABT7V0P1_9ACTN</name>
<dbReference type="RefSeq" id="WP_289510268.1">
    <property type="nucleotide sequence ID" value="NZ_JAUDEA010000001.1"/>
</dbReference>
<organism evidence="7 8">
    <name type="scientific">Thermophilibacter provencensis</name>
    <dbReference type="NCBI Taxonomy" id="1852386"/>
    <lineage>
        <taxon>Bacteria</taxon>
        <taxon>Bacillati</taxon>
        <taxon>Actinomycetota</taxon>
        <taxon>Coriobacteriia</taxon>
        <taxon>Coriobacteriales</taxon>
        <taxon>Atopobiaceae</taxon>
        <taxon>Thermophilibacter</taxon>
    </lineage>
</organism>
<comment type="caution">
    <text evidence="7">The sequence shown here is derived from an EMBL/GenBank/DDBJ whole genome shotgun (WGS) entry which is preliminary data.</text>
</comment>
<dbReference type="InterPro" id="IPR002797">
    <property type="entry name" value="Polysacc_synth"/>
</dbReference>
<feature type="transmembrane region" description="Helical" evidence="6">
    <location>
        <begin position="381"/>
        <end position="401"/>
    </location>
</feature>
<accession>A0ABT7V0P1</accession>
<feature type="transmembrane region" description="Helical" evidence="6">
    <location>
        <begin position="283"/>
        <end position="304"/>
    </location>
</feature>
<dbReference type="InterPro" id="IPR050833">
    <property type="entry name" value="Poly_Biosynth_Transport"/>
</dbReference>
<feature type="transmembrane region" description="Helical" evidence="6">
    <location>
        <begin position="171"/>
        <end position="193"/>
    </location>
</feature>
<dbReference type="PANTHER" id="PTHR30250">
    <property type="entry name" value="PST FAMILY PREDICTED COLANIC ACID TRANSPORTER"/>
    <property type="match status" value="1"/>
</dbReference>
<feature type="transmembrane region" description="Helical" evidence="6">
    <location>
        <begin position="43"/>
        <end position="62"/>
    </location>
</feature>
<comment type="subcellular location">
    <subcellularLocation>
        <location evidence="1">Cell membrane</location>
        <topology evidence="1">Multi-pass membrane protein</topology>
    </subcellularLocation>
</comment>
<dbReference type="PANTHER" id="PTHR30250:SF26">
    <property type="entry name" value="PSMA PROTEIN"/>
    <property type="match status" value="1"/>
</dbReference>
<feature type="transmembrane region" description="Helical" evidence="6">
    <location>
        <begin position="324"/>
        <end position="343"/>
    </location>
</feature>
<reference evidence="7" key="1">
    <citation type="submission" date="2023-06" db="EMBL/GenBank/DDBJ databases">
        <title>Identification and characterization of horizontal gene transfer across gut microbiota members of farm animals based on homology search.</title>
        <authorList>
            <person name="Schwarzerova J."/>
            <person name="Nykrynova M."/>
            <person name="Jureckova K."/>
            <person name="Cejkova D."/>
            <person name="Rychlik I."/>
        </authorList>
    </citation>
    <scope>NUCLEOTIDE SEQUENCE</scope>
    <source>
        <strain evidence="7">153_Feed</strain>
    </source>
</reference>
<evidence type="ECO:0000256" key="3">
    <source>
        <dbReference type="ARBA" id="ARBA00022692"/>
    </source>
</evidence>
<feature type="transmembrane region" description="Helical" evidence="6">
    <location>
        <begin position="355"/>
        <end position="375"/>
    </location>
</feature>